<reference evidence="8" key="1">
    <citation type="journal article" date="2019" name="Environ. Microbiol.">
        <title>Fungal ecological strategies reflected in gene transcription - a case study of two litter decomposers.</title>
        <authorList>
            <person name="Barbi F."/>
            <person name="Kohler A."/>
            <person name="Barry K."/>
            <person name="Baskaran P."/>
            <person name="Daum C."/>
            <person name="Fauchery L."/>
            <person name="Ihrmark K."/>
            <person name="Kuo A."/>
            <person name="LaButti K."/>
            <person name="Lipzen A."/>
            <person name="Morin E."/>
            <person name="Grigoriev I.V."/>
            <person name="Henrissat B."/>
            <person name="Lindahl B."/>
            <person name="Martin F."/>
        </authorList>
    </citation>
    <scope>NUCLEOTIDE SEQUENCE</scope>
    <source>
        <strain evidence="8">JB14</strain>
    </source>
</reference>
<feature type="active site" description="Charge relay system" evidence="6">
    <location>
        <position position="270"/>
    </location>
</feature>
<dbReference type="PANTHER" id="PTHR10061">
    <property type="entry name" value="S-FORMYLGLUTATHIONE HYDROLASE"/>
    <property type="match status" value="1"/>
</dbReference>
<evidence type="ECO:0000256" key="3">
    <source>
        <dbReference type="ARBA" id="ARBA00016774"/>
    </source>
</evidence>
<evidence type="ECO:0000313" key="8">
    <source>
        <dbReference type="EMBL" id="KAE9408280.1"/>
    </source>
</evidence>
<comment type="subcellular location">
    <subcellularLocation>
        <location evidence="7">Cytoplasm</location>
    </subcellularLocation>
</comment>
<dbReference type="InterPro" id="IPR029058">
    <property type="entry name" value="AB_hydrolase_fold"/>
</dbReference>
<dbReference type="Proteomes" id="UP000799118">
    <property type="component" value="Unassembled WGS sequence"/>
</dbReference>
<comment type="function">
    <text evidence="7">Serine hydrolase involved in the detoxification of formaldehyde.</text>
</comment>
<keyword evidence="7" id="KW-0963">Cytoplasm</keyword>
<evidence type="ECO:0000256" key="7">
    <source>
        <dbReference type="RuleBase" id="RU363068"/>
    </source>
</evidence>
<gene>
    <name evidence="8" type="ORF">BT96DRAFT_970918</name>
</gene>
<dbReference type="GO" id="GO:0018738">
    <property type="term" value="F:S-formylglutathione hydrolase activity"/>
    <property type="evidence" value="ECO:0007669"/>
    <property type="project" value="UniProtKB-EC"/>
</dbReference>
<dbReference type="GO" id="GO:0005829">
    <property type="term" value="C:cytosol"/>
    <property type="evidence" value="ECO:0007669"/>
    <property type="project" value="TreeGrafter"/>
</dbReference>
<protein>
    <recommendedName>
        <fullName evidence="3 7">S-formylglutathione hydrolase</fullName>
        <ecNumber evidence="2 7">3.1.2.12</ecNumber>
    </recommendedName>
</protein>
<dbReference type="OrthoDB" id="420518at2759"/>
<dbReference type="InterPro" id="IPR000801">
    <property type="entry name" value="Esterase-like"/>
</dbReference>
<name>A0A6A4IE48_9AGAR</name>
<keyword evidence="5 7" id="KW-0378">Hydrolase</keyword>
<dbReference type="NCBIfam" id="TIGR02821">
    <property type="entry name" value="fghA_ester_D"/>
    <property type="match status" value="1"/>
</dbReference>
<keyword evidence="9" id="KW-1185">Reference proteome</keyword>
<keyword evidence="4 7" id="KW-0719">Serine esterase</keyword>
<dbReference type="Gene3D" id="3.40.50.1820">
    <property type="entry name" value="alpha/beta hydrolase"/>
    <property type="match status" value="1"/>
</dbReference>
<evidence type="ECO:0000256" key="5">
    <source>
        <dbReference type="ARBA" id="ARBA00022801"/>
    </source>
</evidence>
<dbReference type="PANTHER" id="PTHR10061:SF0">
    <property type="entry name" value="S-FORMYLGLUTATHIONE HYDROLASE"/>
    <property type="match status" value="1"/>
</dbReference>
<dbReference type="SUPFAM" id="SSF53474">
    <property type="entry name" value="alpha/beta-Hydrolases"/>
    <property type="match status" value="1"/>
</dbReference>
<evidence type="ECO:0000256" key="1">
    <source>
        <dbReference type="ARBA" id="ARBA00005622"/>
    </source>
</evidence>
<dbReference type="EC" id="3.1.2.12" evidence="2 7"/>
<dbReference type="InterPro" id="IPR014186">
    <property type="entry name" value="S-formylglutathione_hydrol"/>
</dbReference>
<sequence>MSSSPILEKVSSNKTFEGELIKYKFKSAALGGLSTNFNLFLPLNASSSNKAPVLIYLAGLTCTEEQGAQKGSFIGPASSQGIALLFPDTSPRGAGIEGEDDDWDFGTGAGFYVNATHPKFSSHYNMYTHVMLELPQVIEAAGIPIDWKRQSIFGHSMGGHGALTLYLSSQKQYRSASAFAPIANPTKCPWGEKAFSGYLQGGIEEAKEKYDATELISKSKEPVHILIDFGTADNFYKQGQLLPENFLKAARDAGYDEFQVRVRSQEGYDHSYYFLINDTVQISTFASDHVHCNPRQLPESVTSK</sequence>
<evidence type="ECO:0000256" key="2">
    <source>
        <dbReference type="ARBA" id="ARBA00012479"/>
    </source>
</evidence>
<dbReference type="AlphaFoldDB" id="A0A6A4IE48"/>
<evidence type="ECO:0000313" key="9">
    <source>
        <dbReference type="Proteomes" id="UP000799118"/>
    </source>
</evidence>
<dbReference type="Pfam" id="PF00756">
    <property type="entry name" value="Esterase"/>
    <property type="match status" value="1"/>
</dbReference>
<dbReference type="EMBL" id="ML769392">
    <property type="protein sequence ID" value="KAE9408280.1"/>
    <property type="molecule type" value="Genomic_DNA"/>
</dbReference>
<dbReference type="GO" id="GO:0046294">
    <property type="term" value="P:formaldehyde catabolic process"/>
    <property type="evidence" value="ECO:0007669"/>
    <property type="project" value="InterPro"/>
</dbReference>
<comment type="similarity">
    <text evidence="1 7">Belongs to the esterase D family.</text>
</comment>
<comment type="catalytic activity">
    <reaction evidence="7">
        <text>S-formylglutathione + H2O = formate + glutathione + H(+)</text>
        <dbReference type="Rhea" id="RHEA:14961"/>
        <dbReference type="ChEBI" id="CHEBI:15377"/>
        <dbReference type="ChEBI" id="CHEBI:15378"/>
        <dbReference type="ChEBI" id="CHEBI:15740"/>
        <dbReference type="ChEBI" id="CHEBI:57688"/>
        <dbReference type="ChEBI" id="CHEBI:57925"/>
        <dbReference type="EC" id="3.1.2.12"/>
    </reaction>
</comment>
<feature type="active site" description="Charge relay system" evidence="6">
    <location>
        <position position="233"/>
    </location>
</feature>
<proteinExistence type="inferred from homology"/>
<dbReference type="GO" id="GO:0052689">
    <property type="term" value="F:carboxylic ester hydrolase activity"/>
    <property type="evidence" value="ECO:0007669"/>
    <property type="project" value="UniProtKB-KW"/>
</dbReference>
<organism evidence="8 9">
    <name type="scientific">Gymnopus androsaceus JB14</name>
    <dbReference type="NCBI Taxonomy" id="1447944"/>
    <lineage>
        <taxon>Eukaryota</taxon>
        <taxon>Fungi</taxon>
        <taxon>Dikarya</taxon>
        <taxon>Basidiomycota</taxon>
        <taxon>Agaricomycotina</taxon>
        <taxon>Agaricomycetes</taxon>
        <taxon>Agaricomycetidae</taxon>
        <taxon>Agaricales</taxon>
        <taxon>Marasmiineae</taxon>
        <taxon>Omphalotaceae</taxon>
        <taxon>Gymnopus</taxon>
    </lineage>
</organism>
<accession>A0A6A4IE48</accession>
<evidence type="ECO:0000256" key="6">
    <source>
        <dbReference type="PIRSR" id="PIRSR614186-1"/>
    </source>
</evidence>
<feature type="active site" description="Charge relay system" evidence="6">
    <location>
        <position position="156"/>
    </location>
</feature>
<evidence type="ECO:0000256" key="4">
    <source>
        <dbReference type="ARBA" id="ARBA00022487"/>
    </source>
</evidence>